<feature type="domain" description="Response regulatory" evidence="3">
    <location>
        <begin position="23"/>
        <end position="136"/>
    </location>
</feature>
<dbReference type="InterPro" id="IPR001789">
    <property type="entry name" value="Sig_transdc_resp-reg_receiver"/>
</dbReference>
<evidence type="ECO:0000259" key="3">
    <source>
        <dbReference type="PROSITE" id="PS50110"/>
    </source>
</evidence>
<comment type="caution">
    <text evidence="4">The sequence shown here is derived from an EMBL/GenBank/DDBJ whole genome shotgun (WGS) entry which is preliminary data.</text>
</comment>
<sequence length="238" mass="24813">MGHLDDLLPPRAPTADQPLAGLTLLLVEDSRLASEGVRLLCRRSGARLRRADSLATAERHLRGYRPDVALVDLHLPDGSGLDLIAGLARATPRLDMILGLSGDDALAPAAHAAGADGFLPKPLGLAAFQAALLARLPASRQPPARRPLPQAEPRPDATALREDLAQAARLLDGDSAYAARFLQGVARAAGDRALARAAEAATRGTPPALALLREAVATRLAPAARPWDGDSPAPRSTP</sequence>
<dbReference type="SMART" id="SM00448">
    <property type="entry name" value="REC"/>
    <property type="match status" value="1"/>
</dbReference>
<dbReference type="EMBL" id="JBHSNA010000013">
    <property type="protein sequence ID" value="MFC5567293.1"/>
    <property type="molecule type" value="Genomic_DNA"/>
</dbReference>
<keyword evidence="1 2" id="KW-0597">Phosphoprotein</keyword>
<proteinExistence type="predicted"/>
<dbReference type="InterPro" id="IPR050595">
    <property type="entry name" value="Bact_response_regulator"/>
</dbReference>
<reference evidence="5" key="1">
    <citation type="journal article" date="2019" name="Int. J. Syst. Evol. Microbiol.">
        <title>The Global Catalogue of Microorganisms (GCM) 10K type strain sequencing project: providing services to taxonomists for standard genome sequencing and annotation.</title>
        <authorList>
            <consortium name="The Broad Institute Genomics Platform"/>
            <consortium name="The Broad Institute Genome Sequencing Center for Infectious Disease"/>
            <person name="Wu L."/>
            <person name="Ma J."/>
        </authorList>
    </citation>
    <scope>NUCLEOTIDE SEQUENCE [LARGE SCALE GENOMIC DNA]</scope>
    <source>
        <strain evidence="5">KACC 11588</strain>
    </source>
</reference>
<name>A0ABW0SEA3_9RHOB</name>
<evidence type="ECO:0000313" key="5">
    <source>
        <dbReference type="Proteomes" id="UP001596056"/>
    </source>
</evidence>
<dbReference type="RefSeq" id="WP_209839512.1">
    <property type="nucleotide sequence ID" value="NZ_JAGGJP010000005.1"/>
</dbReference>
<dbReference type="Pfam" id="PF00072">
    <property type="entry name" value="Response_reg"/>
    <property type="match status" value="1"/>
</dbReference>
<feature type="modified residue" description="4-aspartylphosphate" evidence="2">
    <location>
        <position position="72"/>
    </location>
</feature>
<organism evidence="4 5">
    <name type="scientific">Rubellimicrobium aerolatum</name>
    <dbReference type="NCBI Taxonomy" id="490979"/>
    <lineage>
        <taxon>Bacteria</taxon>
        <taxon>Pseudomonadati</taxon>
        <taxon>Pseudomonadota</taxon>
        <taxon>Alphaproteobacteria</taxon>
        <taxon>Rhodobacterales</taxon>
        <taxon>Roseobacteraceae</taxon>
        <taxon>Rubellimicrobium</taxon>
    </lineage>
</organism>
<evidence type="ECO:0000256" key="2">
    <source>
        <dbReference type="PROSITE-ProRule" id="PRU00169"/>
    </source>
</evidence>
<protein>
    <submittedName>
        <fullName evidence="4">Response regulator</fullName>
    </submittedName>
</protein>
<dbReference type="Proteomes" id="UP001596056">
    <property type="component" value="Unassembled WGS sequence"/>
</dbReference>
<dbReference type="PANTHER" id="PTHR44591:SF3">
    <property type="entry name" value="RESPONSE REGULATORY DOMAIN-CONTAINING PROTEIN"/>
    <property type="match status" value="1"/>
</dbReference>
<dbReference type="Gene3D" id="3.40.50.2300">
    <property type="match status" value="1"/>
</dbReference>
<dbReference type="InterPro" id="IPR011006">
    <property type="entry name" value="CheY-like_superfamily"/>
</dbReference>
<dbReference type="PROSITE" id="PS50110">
    <property type="entry name" value="RESPONSE_REGULATORY"/>
    <property type="match status" value="1"/>
</dbReference>
<evidence type="ECO:0000313" key="4">
    <source>
        <dbReference type="EMBL" id="MFC5567293.1"/>
    </source>
</evidence>
<dbReference type="SUPFAM" id="SSF52172">
    <property type="entry name" value="CheY-like"/>
    <property type="match status" value="1"/>
</dbReference>
<evidence type="ECO:0000256" key="1">
    <source>
        <dbReference type="ARBA" id="ARBA00022553"/>
    </source>
</evidence>
<dbReference type="CDD" id="cd00156">
    <property type="entry name" value="REC"/>
    <property type="match status" value="1"/>
</dbReference>
<gene>
    <name evidence="4" type="ORF">ACFPOC_12845</name>
</gene>
<dbReference type="PANTHER" id="PTHR44591">
    <property type="entry name" value="STRESS RESPONSE REGULATOR PROTEIN 1"/>
    <property type="match status" value="1"/>
</dbReference>
<accession>A0ABW0SEA3</accession>
<keyword evidence="5" id="KW-1185">Reference proteome</keyword>